<accession>A0A0F9PUC2</accession>
<sequence length="56" mass="6209">MSNKLVCSICGSERSIPTCCDKSMMVKDDYLLCCCSKECGYQPIPECCGKKMESND</sequence>
<organism evidence="1">
    <name type="scientific">marine sediment metagenome</name>
    <dbReference type="NCBI Taxonomy" id="412755"/>
    <lineage>
        <taxon>unclassified sequences</taxon>
        <taxon>metagenomes</taxon>
        <taxon>ecological metagenomes</taxon>
    </lineage>
</organism>
<evidence type="ECO:0000313" key="1">
    <source>
        <dbReference type="EMBL" id="KKN33759.1"/>
    </source>
</evidence>
<protein>
    <submittedName>
        <fullName evidence="1">Uncharacterized protein</fullName>
    </submittedName>
</protein>
<dbReference type="EMBL" id="LAZR01002153">
    <property type="protein sequence ID" value="KKN33759.1"/>
    <property type="molecule type" value="Genomic_DNA"/>
</dbReference>
<gene>
    <name evidence="1" type="ORF">LCGC14_0800450</name>
</gene>
<comment type="caution">
    <text evidence="1">The sequence shown here is derived from an EMBL/GenBank/DDBJ whole genome shotgun (WGS) entry which is preliminary data.</text>
</comment>
<dbReference type="AlphaFoldDB" id="A0A0F9PUC2"/>
<proteinExistence type="predicted"/>
<reference evidence="1" key="1">
    <citation type="journal article" date="2015" name="Nature">
        <title>Complex archaea that bridge the gap between prokaryotes and eukaryotes.</title>
        <authorList>
            <person name="Spang A."/>
            <person name="Saw J.H."/>
            <person name="Jorgensen S.L."/>
            <person name="Zaremba-Niedzwiedzka K."/>
            <person name="Martijn J."/>
            <person name="Lind A.E."/>
            <person name="van Eijk R."/>
            <person name="Schleper C."/>
            <person name="Guy L."/>
            <person name="Ettema T.J."/>
        </authorList>
    </citation>
    <scope>NUCLEOTIDE SEQUENCE</scope>
</reference>
<name>A0A0F9PUC2_9ZZZZ</name>